<evidence type="ECO:0000256" key="4">
    <source>
        <dbReference type="ARBA" id="ARBA00023125"/>
    </source>
</evidence>
<keyword evidence="3" id="KW-0749">Sporulation</keyword>
<dbReference type="Gene3D" id="6.10.10.80">
    <property type="entry name" value="Small, acid-soluble spore protein, alpha/beta type-like"/>
    <property type="match status" value="1"/>
</dbReference>
<dbReference type="Pfam" id="PF00269">
    <property type="entry name" value="SASP"/>
    <property type="match status" value="1"/>
</dbReference>
<sequence>MAKGSANIGPKVVPEAHAALDNMKYEIASELGLPVKQGSEDYWGNLSARDCGAVGGHMVQRMIKFAEQNMTQGTMPSK</sequence>
<dbReference type="OrthoDB" id="1683773at2"/>
<dbReference type="STRING" id="697281.Mahau_0399"/>
<dbReference type="Proteomes" id="UP000008457">
    <property type="component" value="Chromosome"/>
</dbReference>
<dbReference type="InterPro" id="IPR018126">
    <property type="entry name" value="SASP_alpha/beta-type_CS"/>
</dbReference>
<dbReference type="HOGENOM" id="CLU_169738_2_0_9"/>
<dbReference type="KEGG" id="mas:Mahau_0399"/>
<dbReference type="GO" id="GO:0003690">
    <property type="term" value="F:double-stranded DNA binding"/>
    <property type="evidence" value="ECO:0007669"/>
    <property type="project" value="InterPro"/>
</dbReference>
<evidence type="ECO:0000256" key="1">
    <source>
        <dbReference type="ARBA" id="ARBA00003863"/>
    </source>
</evidence>
<dbReference type="RefSeq" id="WP_013780048.1">
    <property type="nucleotide sequence ID" value="NC_015520.1"/>
</dbReference>
<reference evidence="6" key="1">
    <citation type="submission" date="2010-11" db="EMBL/GenBank/DDBJ databases">
        <title>The complete genome of Mahella australiensis DSM 15567.</title>
        <authorList>
            <consortium name="US DOE Joint Genome Institute (JGI-PGF)"/>
            <person name="Lucas S."/>
            <person name="Copeland A."/>
            <person name="Lapidus A."/>
            <person name="Bruce D."/>
            <person name="Goodwin L."/>
            <person name="Pitluck S."/>
            <person name="Kyrpides N."/>
            <person name="Mavromatis K."/>
            <person name="Pagani I."/>
            <person name="Ivanova N."/>
            <person name="Teshima H."/>
            <person name="Brettin T."/>
            <person name="Detter J.C."/>
            <person name="Han C."/>
            <person name="Tapia R."/>
            <person name="Land M."/>
            <person name="Hauser L."/>
            <person name="Markowitz V."/>
            <person name="Cheng J.-F."/>
            <person name="Hugenholtz P."/>
            <person name="Woyke T."/>
            <person name="Wu D."/>
            <person name="Spring S."/>
            <person name="Pukall R."/>
            <person name="Steenblock K."/>
            <person name="Schneider S."/>
            <person name="Klenk H.-P."/>
            <person name="Eisen J.A."/>
        </authorList>
    </citation>
    <scope>NUCLEOTIDE SEQUENCE [LARGE SCALE GENOMIC DNA]</scope>
    <source>
        <strain evidence="6">DSM 15567 / CIP 107919 / 50-1 BON</strain>
    </source>
</reference>
<dbReference type="InterPro" id="IPR001448">
    <property type="entry name" value="SASP_alpha/beta-type"/>
</dbReference>
<organism evidence="5 6">
    <name type="scientific">Mahella australiensis (strain DSM 15567 / CIP 107919 / 50-1 BON)</name>
    <dbReference type="NCBI Taxonomy" id="697281"/>
    <lineage>
        <taxon>Bacteria</taxon>
        <taxon>Bacillati</taxon>
        <taxon>Bacillota</taxon>
        <taxon>Clostridia</taxon>
        <taxon>Thermoanaerobacterales</taxon>
        <taxon>Thermoanaerobacterales Family IV. Incertae Sedis</taxon>
        <taxon>Mahella</taxon>
    </lineage>
</organism>
<dbReference type="PROSITE" id="PS00304">
    <property type="entry name" value="SASP_1"/>
    <property type="match status" value="1"/>
</dbReference>
<keyword evidence="4" id="KW-0238">DNA-binding</keyword>
<dbReference type="AlphaFoldDB" id="F3ZY90"/>
<gene>
    <name evidence="5" type="ordered locus">Mahau_0399</name>
</gene>
<dbReference type="InterPro" id="IPR050847">
    <property type="entry name" value="SASP_DNA-binding"/>
</dbReference>
<proteinExistence type="inferred from homology"/>
<accession>F3ZY90</accession>
<dbReference type="PANTHER" id="PTHR36107">
    <property type="entry name" value="SMALL, ACID-SOLUBLE SPORE PROTEIN A"/>
    <property type="match status" value="1"/>
</dbReference>
<dbReference type="PANTHER" id="PTHR36107:SF1">
    <property type="entry name" value="SMALL, ACID-SOLUBLE SPORE PROTEIN A"/>
    <property type="match status" value="1"/>
</dbReference>
<keyword evidence="6" id="KW-1185">Reference proteome</keyword>
<evidence type="ECO:0000313" key="5">
    <source>
        <dbReference type="EMBL" id="AEE95615.1"/>
    </source>
</evidence>
<name>F3ZY90_MAHA5</name>
<dbReference type="GO" id="GO:0006265">
    <property type="term" value="P:DNA topological change"/>
    <property type="evidence" value="ECO:0007669"/>
    <property type="project" value="InterPro"/>
</dbReference>
<dbReference type="eggNOG" id="ENOG5033014">
    <property type="taxonomic scope" value="Bacteria"/>
</dbReference>
<dbReference type="GO" id="GO:0030435">
    <property type="term" value="P:sporulation resulting in formation of a cellular spore"/>
    <property type="evidence" value="ECO:0007669"/>
    <property type="project" value="UniProtKB-KW"/>
</dbReference>
<dbReference type="InterPro" id="IPR038300">
    <property type="entry name" value="SASP_sf_alpha/beta"/>
</dbReference>
<reference evidence="5 6" key="2">
    <citation type="journal article" date="2011" name="Stand. Genomic Sci.">
        <title>Complete genome sequence of Mahella australiensis type strain (50-1 BON).</title>
        <authorList>
            <person name="Sikorski J."/>
            <person name="Teshima H."/>
            <person name="Nolan M."/>
            <person name="Lucas S."/>
            <person name="Hammon N."/>
            <person name="Deshpande S."/>
            <person name="Cheng J.F."/>
            <person name="Pitluck S."/>
            <person name="Liolios K."/>
            <person name="Pagani I."/>
            <person name="Ivanova N."/>
            <person name="Huntemann M."/>
            <person name="Mavromatis K."/>
            <person name="Ovchinikova G."/>
            <person name="Pati A."/>
            <person name="Tapia R."/>
            <person name="Han C."/>
            <person name="Goodwin L."/>
            <person name="Chen A."/>
            <person name="Palaniappan K."/>
            <person name="Land M."/>
            <person name="Hauser L."/>
            <person name="Ngatchou-Djao O.D."/>
            <person name="Rohde M."/>
            <person name="Pukall R."/>
            <person name="Spring S."/>
            <person name="Abt B."/>
            <person name="Goker M."/>
            <person name="Detter J.C."/>
            <person name="Woyke T."/>
            <person name="Bristow J."/>
            <person name="Markowitz V."/>
            <person name="Hugenholtz P."/>
            <person name="Eisen J.A."/>
            <person name="Kyrpides N.C."/>
            <person name="Klenk H.P."/>
            <person name="Lapidus A."/>
        </authorList>
    </citation>
    <scope>NUCLEOTIDE SEQUENCE [LARGE SCALE GENOMIC DNA]</scope>
    <source>
        <strain evidence="6">DSM 15567 / CIP 107919 / 50-1 BON</strain>
    </source>
</reference>
<comment type="similarity">
    <text evidence="2">Belongs to the alpha/beta-type SASP family.</text>
</comment>
<evidence type="ECO:0000313" key="6">
    <source>
        <dbReference type="Proteomes" id="UP000008457"/>
    </source>
</evidence>
<comment type="function">
    <text evidence="1">SASP are bound to spore DNA. They are double-stranded DNA-binding proteins that cause DNA to change to an a-like conformation. They protect the DNA backbone from chemical and enzymatic cleavage and are thus involved in dormant spore's high resistance to UV light.</text>
</comment>
<protein>
    <submittedName>
        <fullName evidence="5">Small acid-soluble spore protein alpha/beta type</fullName>
    </submittedName>
</protein>
<dbReference type="EMBL" id="CP002360">
    <property type="protein sequence ID" value="AEE95615.1"/>
    <property type="molecule type" value="Genomic_DNA"/>
</dbReference>
<evidence type="ECO:0000256" key="3">
    <source>
        <dbReference type="ARBA" id="ARBA00022969"/>
    </source>
</evidence>
<evidence type="ECO:0000256" key="2">
    <source>
        <dbReference type="ARBA" id="ARBA00005442"/>
    </source>
</evidence>